<dbReference type="EMBL" id="JABWMH010000001">
    <property type="protein sequence ID" value="NVD26348.1"/>
    <property type="molecule type" value="Genomic_DNA"/>
</dbReference>
<evidence type="ECO:0000313" key="2">
    <source>
        <dbReference type="EMBL" id="NVD26348.1"/>
    </source>
</evidence>
<proteinExistence type="predicted"/>
<feature type="region of interest" description="Disordered" evidence="1">
    <location>
        <begin position="13"/>
        <end position="42"/>
    </location>
</feature>
<evidence type="ECO:0000313" key="3">
    <source>
        <dbReference type="Proteomes" id="UP000652427"/>
    </source>
</evidence>
<accession>A0ABX2MY22</accession>
<comment type="caution">
    <text evidence="2">The sequence shown here is derived from an EMBL/GenBank/DDBJ whole genome shotgun (WGS) entry which is preliminary data.</text>
</comment>
<sequence length="104" mass="11705">MILVMATGLSVMGNAAENSTQMDRAPADATRPDHQLPPGQISEEERRALLRLKKALREKDDRTPSERCVDEEIERLDRPPSDLEWRVIDLKCREVGGPSVVPED</sequence>
<name>A0ABX2MY22_9SPHN</name>
<keyword evidence="3" id="KW-1185">Reference proteome</keyword>
<protein>
    <submittedName>
        <fullName evidence="2">Uncharacterized protein</fullName>
    </submittedName>
</protein>
<reference evidence="2 3" key="1">
    <citation type="submission" date="2020-06" db="EMBL/GenBank/DDBJ databases">
        <authorList>
            <person name="Kim S.-J."/>
            <person name="Park S.-J."/>
        </authorList>
    </citation>
    <scope>NUCLEOTIDE SEQUENCE [LARGE SCALE GENOMIC DNA]</scope>
    <source>
        <strain evidence="2 3">SW-151</strain>
    </source>
</reference>
<organism evidence="2 3">
    <name type="scientific">Parasphingorhabdus flavimaris</name>
    <dbReference type="NCBI Taxonomy" id="266812"/>
    <lineage>
        <taxon>Bacteria</taxon>
        <taxon>Pseudomonadati</taxon>
        <taxon>Pseudomonadota</taxon>
        <taxon>Alphaproteobacteria</taxon>
        <taxon>Sphingomonadales</taxon>
        <taxon>Sphingomonadaceae</taxon>
        <taxon>Parasphingorhabdus</taxon>
    </lineage>
</organism>
<gene>
    <name evidence="2" type="ORF">HUO14_00355</name>
</gene>
<dbReference type="RefSeq" id="WP_176277925.1">
    <property type="nucleotide sequence ID" value="NZ_JABWMH010000001.1"/>
</dbReference>
<dbReference type="Proteomes" id="UP000652427">
    <property type="component" value="Unassembled WGS sequence"/>
</dbReference>
<evidence type="ECO:0000256" key="1">
    <source>
        <dbReference type="SAM" id="MobiDB-lite"/>
    </source>
</evidence>